<feature type="repeat" description="TPR" evidence="1">
    <location>
        <begin position="705"/>
        <end position="738"/>
    </location>
</feature>
<accession>A0A5B8USK3</accession>
<keyword evidence="3" id="KW-1185">Reference proteome</keyword>
<dbReference type="Gene3D" id="1.25.40.10">
    <property type="entry name" value="Tetratricopeptide repeat domain"/>
    <property type="match status" value="1"/>
</dbReference>
<dbReference type="SUPFAM" id="SSF52540">
    <property type="entry name" value="P-loop containing nucleoside triphosphate hydrolases"/>
    <property type="match status" value="1"/>
</dbReference>
<dbReference type="InterPro" id="IPR027417">
    <property type="entry name" value="P-loop_NTPase"/>
</dbReference>
<name>A0A5B8USK3_9SPHI</name>
<dbReference type="PROSITE" id="PS50005">
    <property type="entry name" value="TPR"/>
    <property type="match status" value="1"/>
</dbReference>
<protein>
    <submittedName>
        <fullName evidence="2">Tetratricopeptide repeat protein</fullName>
    </submittedName>
</protein>
<dbReference type="PANTHER" id="PTHR47691">
    <property type="entry name" value="REGULATOR-RELATED"/>
    <property type="match status" value="1"/>
</dbReference>
<dbReference type="Gene3D" id="3.40.50.300">
    <property type="entry name" value="P-loop containing nucleotide triphosphate hydrolases"/>
    <property type="match status" value="1"/>
</dbReference>
<dbReference type="OrthoDB" id="67788at2"/>
<gene>
    <name evidence="2" type="ORF">FRZ54_05070</name>
</gene>
<dbReference type="RefSeq" id="WP_147030561.1">
    <property type="nucleotide sequence ID" value="NZ_CP042436.1"/>
</dbReference>
<sequence length="972" mass="110849">MSAQLLTDTQAAKWLGITKELLYAYVRNAPKKHLGHDRKLVTIVKESKNYFAVSDLRDFDKYLREPWSAPGDKRPEIPKYIKEYLITEIGGQCPITGKGAPLDNAHIEDYAVCFSHHHHNLIRIAKDEHTKADQGIIPKELLWQHKQRLVDQIRRKLSVEDNAFQSSLKPPLPHQLFLGRTADLEYLTALMETERMIVIQGIGGIGKTQLVLNALSSVGYHNPVLYFNIETVTDVKDLIILMQNGIFEITGKQGSKLFIEELSDTPITFIFDSLEKLLIPFRDEIEDVITDLMTKTTEVQLIVTTQVDLSLFDHQQHTIQLTGIDDGHALSILRYLLPAHLSLDGDDVYWITEFCNGHPLSLKLTASLIKFWADAKKAITKIREHHIVEQPLRRIQNKGTSLERCLSTAYDCLTTEEKKFLFIVQCHPAGVNINRFKTFSKDPQIDHHIASVNQFFFLESDFDELEFERISIPNPVRPFLNAMAEKFEGGIEEIQVEAYGQTMAEAVFFDAFFVEGWKDGPPAIGIIKLDDELPNILEAFHNSELRIKDLTRIENEVQRKYTSIVIGISTAMGKFCFTRGYFEYGIMFAKAGIRVNLLLNEIDIVAQQYMYLAQIYERQFDLKNFEATIAEMEVITARTGNKNMLVNINWAKGRFAMEHKNWAVAKKHYKTALGLMSKDNAKSADNRGSKMIGDFDQSTKQGNTALLNSEMGKVYEFSGELKEAIVYYKQAVEIQQKLSDETNLLSTYHHLGFCLIHTGAMDEGLDLLFKTVEGFYRNRQYEYLANTLSELGRIVVRRPDLLSNLLLDEEKIDVALEATCFQLQEIYERLISQMDQRAALEGVPNPLQGKILYLTMLVGVTPFRAALWHHIAPLFELMKTEEGEPDILLVVLTLGYVVGGFDDWKTQPIKEEVISQLYRICLIINGGPDLNGKTEIFQWLAFWMNLVGLTQDISAQELFNEALNSLTINRGL</sequence>
<reference evidence="2 3" key="1">
    <citation type="journal article" date="2017" name="Curr. Microbiol.">
        <title>Mucilaginibacter ginsenosidivorans sp. nov., Isolated from Soil of Ginseng Field.</title>
        <authorList>
            <person name="Kim M.M."/>
            <person name="Siddiqi M.Z."/>
            <person name="Im W.T."/>
        </authorList>
    </citation>
    <scope>NUCLEOTIDE SEQUENCE [LARGE SCALE GENOMIC DNA]</scope>
    <source>
        <strain evidence="2 3">Gsoil 3017</strain>
    </source>
</reference>
<organism evidence="2 3">
    <name type="scientific">Mucilaginibacter ginsenosidivorans</name>
    <dbReference type="NCBI Taxonomy" id="398053"/>
    <lineage>
        <taxon>Bacteria</taxon>
        <taxon>Pseudomonadati</taxon>
        <taxon>Bacteroidota</taxon>
        <taxon>Sphingobacteriia</taxon>
        <taxon>Sphingobacteriales</taxon>
        <taxon>Sphingobacteriaceae</taxon>
        <taxon>Mucilaginibacter</taxon>
    </lineage>
</organism>
<dbReference type="SUPFAM" id="SSF48452">
    <property type="entry name" value="TPR-like"/>
    <property type="match status" value="1"/>
</dbReference>
<evidence type="ECO:0000313" key="2">
    <source>
        <dbReference type="EMBL" id="QEC61984.1"/>
    </source>
</evidence>
<dbReference type="Proteomes" id="UP000321479">
    <property type="component" value="Chromosome"/>
</dbReference>
<dbReference type="KEGG" id="mgin:FRZ54_05070"/>
<dbReference type="InterPro" id="IPR019734">
    <property type="entry name" value="TPR_rpt"/>
</dbReference>
<dbReference type="InterPro" id="IPR011990">
    <property type="entry name" value="TPR-like_helical_dom_sf"/>
</dbReference>
<dbReference type="PANTHER" id="PTHR47691:SF3">
    <property type="entry name" value="HTH-TYPE TRANSCRIPTIONAL REGULATOR RV0890C-RELATED"/>
    <property type="match status" value="1"/>
</dbReference>
<proteinExistence type="predicted"/>
<evidence type="ECO:0000313" key="3">
    <source>
        <dbReference type="Proteomes" id="UP000321479"/>
    </source>
</evidence>
<evidence type="ECO:0000256" key="1">
    <source>
        <dbReference type="PROSITE-ProRule" id="PRU00339"/>
    </source>
</evidence>
<dbReference type="EMBL" id="CP042436">
    <property type="protein sequence ID" value="QEC61984.1"/>
    <property type="molecule type" value="Genomic_DNA"/>
</dbReference>
<keyword evidence="1" id="KW-0802">TPR repeat</keyword>
<dbReference type="AlphaFoldDB" id="A0A5B8USK3"/>